<feature type="chain" id="PRO_5021857844" description="Secreted protein" evidence="2">
    <location>
        <begin position="21"/>
        <end position="127"/>
    </location>
</feature>
<dbReference type="AlphaFoldDB" id="A0A518CKS1"/>
<evidence type="ECO:0008006" key="5">
    <source>
        <dbReference type="Google" id="ProtNLM"/>
    </source>
</evidence>
<protein>
    <recommendedName>
        <fullName evidence="5">Secreted protein</fullName>
    </recommendedName>
</protein>
<organism evidence="3 4">
    <name type="scientific">Polystyrenella longa</name>
    <dbReference type="NCBI Taxonomy" id="2528007"/>
    <lineage>
        <taxon>Bacteria</taxon>
        <taxon>Pseudomonadati</taxon>
        <taxon>Planctomycetota</taxon>
        <taxon>Planctomycetia</taxon>
        <taxon>Planctomycetales</taxon>
        <taxon>Planctomycetaceae</taxon>
        <taxon>Polystyrenella</taxon>
    </lineage>
</organism>
<dbReference type="PROSITE" id="PS51257">
    <property type="entry name" value="PROKAR_LIPOPROTEIN"/>
    <property type="match status" value="1"/>
</dbReference>
<dbReference type="KEGG" id="plon:Pla110_15410"/>
<dbReference type="RefSeq" id="WP_144994730.1">
    <property type="nucleotide sequence ID" value="NZ_CP036281.1"/>
</dbReference>
<feature type="compositionally biased region" description="Polar residues" evidence="1">
    <location>
        <begin position="67"/>
        <end position="76"/>
    </location>
</feature>
<evidence type="ECO:0000313" key="3">
    <source>
        <dbReference type="EMBL" id="QDU79822.1"/>
    </source>
</evidence>
<sequence precursor="true">MKLHKLLMALSIAPAALLLAGCTETNTEMEHRANRPIMEDGMHDEVHDEDAHIDVLDVDETDEALEDSSSPNIEQELNNEADDNISDSTSPEELTEPETEVEIEVEETDPVLAPNPENTQNDEATTP</sequence>
<dbReference type="EMBL" id="CP036281">
    <property type="protein sequence ID" value="QDU79822.1"/>
    <property type="molecule type" value="Genomic_DNA"/>
</dbReference>
<evidence type="ECO:0000256" key="1">
    <source>
        <dbReference type="SAM" id="MobiDB-lite"/>
    </source>
</evidence>
<keyword evidence="4" id="KW-1185">Reference proteome</keyword>
<accession>A0A518CKS1</accession>
<gene>
    <name evidence="3" type="ORF">Pla110_15410</name>
</gene>
<feature type="compositionally biased region" description="Polar residues" evidence="1">
    <location>
        <begin position="116"/>
        <end position="127"/>
    </location>
</feature>
<dbReference type="Proteomes" id="UP000317178">
    <property type="component" value="Chromosome"/>
</dbReference>
<feature type="region of interest" description="Disordered" evidence="1">
    <location>
        <begin position="58"/>
        <end position="127"/>
    </location>
</feature>
<name>A0A518CKS1_9PLAN</name>
<evidence type="ECO:0000256" key="2">
    <source>
        <dbReference type="SAM" id="SignalP"/>
    </source>
</evidence>
<proteinExistence type="predicted"/>
<reference evidence="3 4" key="1">
    <citation type="submission" date="2019-02" db="EMBL/GenBank/DDBJ databases">
        <title>Deep-cultivation of Planctomycetes and their phenomic and genomic characterization uncovers novel biology.</title>
        <authorList>
            <person name="Wiegand S."/>
            <person name="Jogler M."/>
            <person name="Boedeker C."/>
            <person name="Pinto D."/>
            <person name="Vollmers J."/>
            <person name="Rivas-Marin E."/>
            <person name="Kohn T."/>
            <person name="Peeters S.H."/>
            <person name="Heuer A."/>
            <person name="Rast P."/>
            <person name="Oberbeckmann S."/>
            <person name="Bunk B."/>
            <person name="Jeske O."/>
            <person name="Meyerdierks A."/>
            <person name="Storesund J.E."/>
            <person name="Kallscheuer N."/>
            <person name="Luecker S."/>
            <person name="Lage O.M."/>
            <person name="Pohl T."/>
            <person name="Merkel B.J."/>
            <person name="Hornburger P."/>
            <person name="Mueller R.-W."/>
            <person name="Bruemmer F."/>
            <person name="Labrenz M."/>
            <person name="Spormann A.M."/>
            <person name="Op den Camp H."/>
            <person name="Overmann J."/>
            <person name="Amann R."/>
            <person name="Jetten M.S.M."/>
            <person name="Mascher T."/>
            <person name="Medema M.H."/>
            <person name="Devos D.P."/>
            <person name="Kaster A.-K."/>
            <person name="Ovreas L."/>
            <person name="Rohde M."/>
            <person name="Galperin M.Y."/>
            <person name="Jogler C."/>
        </authorList>
    </citation>
    <scope>NUCLEOTIDE SEQUENCE [LARGE SCALE GENOMIC DNA]</scope>
    <source>
        <strain evidence="3 4">Pla110</strain>
    </source>
</reference>
<evidence type="ECO:0000313" key="4">
    <source>
        <dbReference type="Proteomes" id="UP000317178"/>
    </source>
</evidence>
<feature type="compositionally biased region" description="Acidic residues" evidence="1">
    <location>
        <begin position="93"/>
        <end position="109"/>
    </location>
</feature>
<keyword evidence="2" id="KW-0732">Signal</keyword>
<feature type="signal peptide" evidence="2">
    <location>
        <begin position="1"/>
        <end position="20"/>
    </location>
</feature>